<dbReference type="AlphaFoldDB" id="A0A164WIP5"/>
<feature type="chain" id="PRO_5007854056" description="Extracellular membrane protein CFEM domain-containing protein" evidence="1">
    <location>
        <begin position="22"/>
        <end position="79"/>
    </location>
</feature>
<feature type="signal peptide" evidence="1">
    <location>
        <begin position="1"/>
        <end position="21"/>
    </location>
</feature>
<sequence length="79" mass="8206">MRLLGLSLGIVATLVFTAVHGQTTSASVGTPKCQDQYFCTCSDPPKTTDGKCTKKELALGCETVVAKACIPVPSETSKA</sequence>
<gene>
    <name evidence="2" type="ORF">SISNIDRAFT_483968</name>
</gene>
<evidence type="ECO:0000256" key="1">
    <source>
        <dbReference type="SAM" id="SignalP"/>
    </source>
</evidence>
<name>A0A164WIP5_9AGAM</name>
<accession>A0A164WIP5</accession>
<evidence type="ECO:0008006" key="4">
    <source>
        <dbReference type="Google" id="ProtNLM"/>
    </source>
</evidence>
<reference evidence="2 3" key="1">
    <citation type="journal article" date="2016" name="Mol. Biol. Evol.">
        <title>Comparative Genomics of Early-Diverging Mushroom-Forming Fungi Provides Insights into the Origins of Lignocellulose Decay Capabilities.</title>
        <authorList>
            <person name="Nagy L.G."/>
            <person name="Riley R."/>
            <person name="Tritt A."/>
            <person name="Adam C."/>
            <person name="Daum C."/>
            <person name="Floudas D."/>
            <person name="Sun H."/>
            <person name="Yadav J.S."/>
            <person name="Pangilinan J."/>
            <person name="Larsson K.H."/>
            <person name="Matsuura K."/>
            <person name="Barry K."/>
            <person name="Labutti K."/>
            <person name="Kuo R."/>
            <person name="Ohm R.A."/>
            <person name="Bhattacharya S.S."/>
            <person name="Shirouzu T."/>
            <person name="Yoshinaga Y."/>
            <person name="Martin F.M."/>
            <person name="Grigoriev I.V."/>
            <person name="Hibbett D.S."/>
        </authorList>
    </citation>
    <scope>NUCLEOTIDE SEQUENCE [LARGE SCALE GENOMIC DNA]</scope>
    <source>
        <strain evidence="2 3">HHB9708</strain>
    </source>
</reference>
<keyword evidence="1" id="KW-0732">Signal</keyword>
<proteinExistence type="predicted"/>
<evidence type="ECO:0000313" key="2">
    <source>
        <dbReference type="EMBL" id="KZS95078.1"/>
    </source>
</evidence>
<dbReference type="EMBL" id="KV419402">
    <property type="protein sequence ID" value="KZS95078.1"/>
    <property type="molecule type" value="Genomic_DNA"/>
</dbReference>
<dbReference type="Proteomes" id="UP000076722">
    <property type="component" value="Unassembled WGS sequence"/>
</dbReference>
<protein>
    <recommendedName>
        <fullName evidence="4">Extracellular membrane protein CFEM domain-containing protein</fullName>
    </recommendedName>
</protein>
<evidence type="ECO:0000313" key="3">
    <source>
        <dbReference type="Proteomes" id="UP000076722"/>
    </source>
</evidence>
<organism evidence="2 3">
    <name type="scientific">Sistotremastrum niveocremeum HHB9708</name>
    <dbReference type="NCBI Taxonomy" id="1314777"/>
    <lineage>
        <taxon>Eukaryota</taxon>
        <taxon>Fungi</taxon>
        <taxon>Dikarya</taxon>
        <taxon>Basidiomycota</taxon>
        <taxon>Agaricomycotina</taxon>
        <taxon>Agaricomycetes</taxon>
        <taxon>Sistotremastrales</taxon>
        <taxon>Sistotremastraceae</taxon>
        <taxon>Sertulicium</taxon>
        <taxon>Sertulicium niveocremeum</taxon>
    </lineage>
</organism>
<keyword evidence="3" id="KW-1185">Reference proteome</keyword>